<sequence length="382" mass="43042">MQSGATPPGTQAAAAICVPELSEGRGGFRIFVEGDALFDVMIKAIESAQYDIRMESYIFAVDEIGARFVAALGAKARAGVDVRLHLDAFGAGQHGFRKVRRELERSGVRFRWFRPFRARYPLRYLQRNHRKLLVVDGRKAFLGGFNIRRLNSRRLHGEMRQRDTHVRVSGPLARLAIGHFDRLWHDTHQLPASAIPEDPKNMEALLVPSYSRHCQHRLACLHAGLIAKARSRVYLTSPYFGSGIMVDQALQAAAIRGVDVRLLVPRRGDPLVAGWATQAAYAPLLAAGVRIYEYLPRQLHAKTSAIDTVWSIIGSANLDYLSLFVNQELVLIARDRTLAKQLQAQYMDDLAEAEEMTLSKWRRRGWRARALEAIGWTVRQLL</sequence>
<dbReference type="GO" id="GO:0032049">
    <property type="term" value="P:cardiolipin biosynthetic process"/>
    <property type="evidence" value="ECO:0007669"/>
    <property type="project" value="UniProtKB-ARBA"/>
</dbReference>
<organism evidence="7 8">
    <name type="scientific">Roseovarius spongiae</name>
    <dbReference type="NCBI Taxonomy" id="2320272"/>
    <lineage>
        <taxon>Bacteria</taxon>
        <taxon>Pseudomonadati</taxon>
        <taxon>Pseudomonadota</taxon>
        <taxon>Alphaproteobacteria</taxon>
        <taxon>Rhodobacterales</taxon>
        <taxon>Roseobacteraceae</taxon>
        <taxon>Roseovarius</taxon>
    </lineage>
</organism>
<dbReference type="CDD" id="cd09110">
    <property type="entry name" value="PLDc_CLS_1"/>
    <property type="match status" value="1"/>
</dbReference>
<evidence type="ECO:0000256" key="1">
    <source>
        <dbReference type="ARBA" id="ARBA00003145"/>
    </source>
</evidence>
<comment type="subcellular location">
    <subcellularLocation>
        <location evidence="2">Secreted</location>
    </subcellularLocation>
</comment>
<feature type="domain" description="PLD phosphodiesterase" evidence="6">
    <location>
        <begin position="295"/>
        <end position="322"/>
    </location>
</feature>
<dbReference type="Gene3D" id="3.30.870.10">
    <property type="entry name" value="Endonuclease Chain A"/>
    <property type="match status" value="2"/>
</dbReference>
<evidence type="ECO:0000313" key="7">
    <source>
        <dbReference type="EMBL" id="RKF12239.1"/>
    </source>
</evidence>
<dbReference type="Pfam" id="PF13091">
    <property type="entry name" value="PLDc_2"/>
    <property type="match status" value="2"/>
</dbReference>
<dbReference type="InterPro" id="IPR001736">
    <property type="entry name" value="PLipase_D/transphosphatidylase"/>
</dbReference>
<dbReference type="PANTHER" id="PTHR21248">
    <property type="entry name" value="CARDIOLIPIN SYNTHASE"/>
    <property type="match status" value="1"/>
</dbReference>
<dbReference type="CDD" id="cd09159">
    <property type="entry name" value="PLDc_ybhO_like_2"/>
    <property type="match status" value="1"/>
</dbReference>
<evidence type="ECO:0000256" key="4">
    <source>
        <dbReference type="ARBA" id="ARBA00022525"/>
    </source>
</evidence>
<dbReference type="Proteomes" id="UP000281128">
    <property type="component" value="Unassembled WGS sequence"/>
</dbReference>
<dbReference type="EMBL" id="RAPE01000011">
    <property type="protein sequence ID" value="RKF12239.1"/>
    <property type="molecule type" value="Genomic_DNA"/>
</dbReference>
<dbReference type="OrthoDB" id="9762009at2"/>
<evidence type="ECO:0000256" key="3">
    <source>
        <dbReference type="ARBA" id="ARBA00018392"/>
    </source>
</evidence>
<dbReference type="GO" id="GO:0030572">
    <property type="term" value="F:phosphatidyltransferase activity"/>
    <property type="evidence" value="ECO:0007669"/>
    <property type="project" value="UniProtKB-ARBA"/>
</dbReference>
<keyword evidence="4" id="KW-0964">Secreted</keyword>
<protein>
    <recommendedName>
        <fullName evidence="3">Phospholipase D</fullName>
    </recommendedName>
    <alternativeName>
        <fullName evidence="5">Choline phosphatase</fullName>
    </alternativeName>
</protein>
<dbReference type="AlphaFoldDB" id="A0A3A8ATW7"/>
<feature type="domain" description="PLD phosphodiesterase" evidence="6">
    <location>
        <begin position="124"/>
        <end position="151"/>
    </location>
</feature>
<gene>
    <name evidence="7" type="ORF">D6850_18995</name>
</gene>
<dbReference type="PANTHER" id="PTHR21248:SF22">
    <property type="entry name" value="PHOSPHOLIPASE D"/>
    <property type="match status" value="1"/>
</dbReference>
<comment type="caution">
    <text evidence="7">The sequence shown here is derived from an EMBL/GenBank/DDBJ whole genome shotgun (WGS) entry which is preliminary data.</text>
</comment>
<evidence type="ECO:0000256" key="2">
    <source>
        <dbReference type="ARBA" id="ARBA00004613"/>
    </source>
</evidence>
<keyword evidence="8" id="KW-1185">Reference proteome</keyword>
<proteinExistence type="predicted"/>
<dbReference type="PROSITE" id="PS50035">
    <property type="entry name" value="PLD"/>
    <property type="match status" value="2"/>
</dbReference>
<dbReference type="GO" id="GO:0005576">
    <property type="term" value="C:extracellular region"/>
    <property type="evidence" value="ECO:0007669"/>
    <property type="project" value="UniProtKB-SubCell"/>
</dbReference>
<reference evidence="7 8" key="1">
    <citation type="submission" date="2018-09" db="EMBL/GenBank/DDBJ databases">
        <title>Roseovarius spongiae sp. nov., isolated from a marine sponge.</title>
        <authorList>
            <person name="Zhuang L."/>
            <person name="Luo L."/>
        </authorList>
    </citation>
    <scope>NUCLEOTIDE SEQUENCE [LARGE SCALE GENOMIC DNA]</scope>
    <source>
        <strain evidence="7 8">HN-E21</strain>
    </source>
</reference>
<comment type="function">
    <text evidence="1">Could be a virulence factor.</text>
</comment>
<evidence type="ECO:0000313" key="8">
    <source>
        <dbReference type="Proteomes" id="UP000281128"/>
    </source>
</evidence>
<dbReference type="SUPFAM" id="SSF56024">
    <property type="entry name" value="Phospholipase D/nuclease"/>
    <property type="match status" value="2"/>
</dbReference>
<dbReference type="InterPro" id="IPR025202">
    <property type="entry name" value="PLD-like_dom"/>
</dbReference>
<evidence type="ECO:0000256" key="5">
    <source>
        <dbReference type="ARBA" id="ARBA00029594"/>
    </source>
</evidence>
<evidence type="ECO:0000259" key="6">
    <source>
        <dbReference type="PROSITE" id="PS50035"/>
    </source>
</evidence>
<name>A0A3A8ATW7_9RHOB</name>
<dbReference type="SMART" id="SM00155">
    <property type="entry name" value="PLDc"/>
    <property type="match status" value="2"/>
</dbReference>
<accession>A0A3A8ATW7</accession>